<proteinExistence type="predicted"/>
<dbReference type="Proteomes" id="UP000191901">
    <property type="component" value="Chromosome"/>
</dbReference>
<keyword evidence="1" id="KW-1133">Transmembrane helix</keyword>
<dbReference type="KEGG" id="hhg:XM38_026310"/>
<reference evidence="2 3" key="1">
    <citation type="journal article" date="2016" name="Biochim. Biophys. Acta">
        <title>Characterization of red-shifted phycobilisomes isolated from the chlorophyll f-containing cyanobacterium Halomicronema hongdechloris.</title>
        <authorList>
            <person name="Li Y."/>
            <person name="Lin Y."/>
            <person name="Garvey C.J."/>
            <person name="Birch D."/>
            <person name="Corkery R.W."/>
            <person name="Loughlin P.C."/>
            <person name="Scheer H."/>
            <person name="Willows R.D."/>
            <person name="Chen M."/>
        </authorList>
    </citation>
    <scope>NUCLEOTIDE SEQUENCE [LARGE SCALE GENOMIC DNA]</scope>
    <source>
        <strain evidence="2 3">C2206</strain>
    </source>
</reference>
<dbReference type="STRING" id="1641165.XM38_18290"/>
<keyword evidence="1" id="KW-0472">Membrane</keyword>
<keyword evidence="1" id="KW-0812">Transmembrane</keyword>
<feature type="transmembrane region" description="Helical" evidence="1">
    <location>
        <begin position="113"/>
        <end position="132"/>
    </location>
</feature>
<evidence type="ECO:0000256" key="1">
    <source>
        <dbReference type="SAM" id="Phobius"/>
    </source>
</evidence>
<accession>A0A1Z3HNE7</accession>
<dbReference type="EMBL" id="CP021983">
    <property type="protein sequence ID" value="ASC71677.1"/>
    <property type="molecule type" value="Genomic_DNA"/>
</dbReference>
<dbReference type="RefSeq" id="WP_088430026.1">
    <property type="nucleotide sequence ID" value="NZ_CP021983.2"/>
</dbReference>
<gene>
    <name evidence="2" type="ORF">XM38_026310</name>
</gene>
<evidence type="ECO:0008006" key="4">
    <source>
        <dbReference type="Google" id="ProtNLM"/>
    </source>
</evidence>
<feature type="transmembrane region" description="Helical" evidence="1">
    <location>
        <begin position="226"/>
        <end position="242"/>
    </location>
</feature>
<feature type="transmembrane region" description="Helical" evidence="1">
    <location>
        <begin position="138"/>
        <end position="160"/>
    </location>
</feature>
<feature type="transmembrane region" description="Helical" evidence="1">
    <location>
        <begin position="197"/>
        <end position="214"/>
    </location>
</feature>
<evidence type="ECO:0000313" key="3">
    <source>
        <dbReference type="Proteomes" id="UP000191901"/>
    </source>
</evidence>
<dbReference type="OrthoDB" id="21325at2"/>
<dbReference type="AlphaFoldDB" id="A0A1Z3HNE7"/>
<evidence type="ECO:0000313" key="2">
    <source>
        <dbReference type="EMBL" id="ASC71677.1"/>
    </source>
</evidence>
<organism evidence="2 3">
    <name type="scientific">Halomicronema hongdechloris C2206</name>
    <dbReference type="NCBI Taxonomy" id="1641165"/>
    <lineage>
        <taxon>Bacteria</taxon>
        <taxon>Bacillati</taxon>
        <taxon>Cyanobacteriota</taxon>
        <taxon>Cyanophyceae</taxon>
        <taxon>Nodosilineales</taxon>
        <taxon>Nodosilineaceae</taxon>
        <taxon>Halomicronema</taxon>
    </lineage>
</organism>
<feature type="transmembrane region" description="Helical" evidence="1">
    <location>
        <begin position="172"/>
        <end position="191"/>
    </location>
</feature>
<keyword evidence="3" id="KW-1185">Reference proteome</keyword>
<name>A0A1Z3HNE7_9CYAN</name>
<feature type="transmembrane region" description="Helical" evidence="1">
    <location>
        <begin position="75"/>
        <end position="93"/>
    </location>
</feature>
<sequence length="243" mass="26914">MSMIGLSLAICLALVHIFASQTQWLRNIPQRWWISIAGGVSIAYIFLDVFPELEAAQAEVEHGIGPVLEYLENHAYLLALVGLAVFYGLEKLAMRSRSHRHHSHGEDCTHPGVFWIHVTAFALYNGILGYLLREAENHGLMACLLLFVALALHFIVNDVSLREHHKQNYDRWGRWLLAGAIVLGWILGQAIHIDEVAIASIWALIAGGIILNVLKEELPAEQDSHFGLFVAGAAVYSVVLLAA</sequence>
<protein>
    <recommendedName>
        <fullName evidence="4">ZIP Zinc transporter</fullName>
    </recommendedName>
</protein>